<organism evidence="3 4">
    <name type="scientific">Tetracentron sinense</name>
    <name type="common">Spur-leaf</name>
    <dbReference type="NCBI Taxonomy" id="13715"/>
    <lineage>
        <taxon>Eukaryota</taxon>
        <taxon>Viridiplantae</taxon>
        <taxon>Streptophyta</taxon>
        <taxon>Embryophyta</taxon>
        <taxon>Tracheophyta</taxon>
        <taxon>Spermatophyta</taxon>
        <taxon>Magnoliopsida</taxon>
        <taxon>Trochodendrales</taxon>
        <taxon>Trochodendraceae</taxon>
        <taxon>Tetracentron</taxon>
    </lineage>
</organism>
<dbReference type="SUPFAM" id="SSF56112">
    <property type="entry name" value="Protein kinase-like (PK-like)"/>
    <property type="match status" value="1"/>
</dbReference>
<dbReference type="EMBL" id="JABCRI010000024">
    <property type="protein sequence ID" value="KAF8377444.1"/>
    <property type="molecule type" value="Genomic_DNA"/>
</dbReference>
<sequence>MENPRVSSSLEGGSSSWPPDHPPLSFAAIVGRQGSVAGSHQAIIPIKQPATYKGESALFFSEDETKLLAAPHRLTLVAKCSYGHPSLDVIKIFMRKSTGVRLAFSVGILDSHHLLFRFFKWTPSFVSGVEPSIVLIWASFPNLHLHLFNDSAIRSIGSIIGCKVHSRDGAAEDLFPPKPEKNSGLLDSSNNIGDFDNQSHSKGMEFNVQIEDSDEEWISSDSTSGAVAVVARDHMGSLLSFKADYFPLFIAYYGRGQGPVYGCTLTPGLRIAINRNQNRLAHWVATTTLRRSRDLQDVAPLSLACYHLSGTPSSFLPSPAHRDSWYSAQSGSLDEVFPNGPILPTSNLKIFSFAELKKATRNFSPDMVIGEGGFGAVFKGWLDEKTYEPSRIGTGIVIAVKKLHSESRQGLREWQVNQFN</sequence>
<dbReference type="PROSITE" id="PS00107">
    <property type="entry name" value="PROTEIN_KINASE_ATP"/>
    <property type="match status" value="1"/>
</dbReference>
<reference evidence="3 4" key="1">
    <citation type="submission" date="2020-04" db="EMBL/GenBank/DDBJ databases">
        <title>Plant Genome Project.</title>
        <authorList>
            <person name="Zhang R.-G."/>
        </authorList>
    </citation>
    <scope>NUCLEOTIDE SEQUENCE [LARGE SCALE GENOMIC DNA]</scope>
    <source>
        <strain evidence="3">YNK0</strain>
        <tissue evidence="3">Leaf</tissue>
    </source>
</reference>
<accession>A0A834YAI3</accession>
<dbReference type="InterPro" id="IPR011009">
    <property type="entry name" value="Kinase-like_dom_sf"/>
</dbReference>
<keyword evidence="1" id="KW-0067">ATP-binding</keyword>
<feature type="compositionally biased region" description="Low complexity" evidence="2">
    <location>
        <begin position="7"/>
        <end position="16"/>
    </location>
</feature>
<keyword evidence="1" id="KW-0547">Nucleotide-binding</keyword>
<proteinExistence type="predicted"/>
<name>A0A834YAI3_TETSI</name>
<feature type="region of interest" description="Disordered" evidence="2">
    <location>
        <begin position="1"/>
        <end position="20"/>
    </location>
</feature>
<dbReference type="InterPro" id="IPR017441">
    <property type="entry name" value="Protein_kinase_ATP_BS"/>
</dbReference>
<dbReference type="Gene3D" id="3.30.200.20">
    <property type="entry name" value="Phosphorylase Kinase, domain 1"/>
    <property type="match status" value="1"/>
</dbReference>
<feature type="binding site" evidence="1">
    <location>
        <position position="402"/>
    </location>
    <ligand>
        <name>ATP</name>
        <dbReference type="ChEBI" id="CHEBI:30616"/>
    </ligand>
</feature>
<keyword evidence="4" id="KW-1185">Reference proteome</keyword>
<dbReference type="AlphaFoldDB" id="A0A834YAI3"/>
<dbReference type="PANTHER" id="PTHR45621">
    <property type="entry name" value="OS01G0588500 PROTEIN-RELATED"/>
    <property type="match status" value="1"/>
</dbReference>
<dbReference type="GO" id="GO:0005524">
    <property type="term" value="F:ATP binding"/>
    <property type="evidence" value="ECO:0007669"/>
    <property type="project" value="UniProtKB-UniRule"/>
</dbReference>
<comment type="caution">
    <text evidence="3">The sequence shown here is derived from an EMBL/GenBank/DDBJ whole genome shotgun (WGS) entry which is preliminary data.</text>
</comment>
<gene>
    <name evidence="3" type="ORF">HHK36_030821</name>
</gene>
<evidence type="ECO:0000313" key="4">
    <source>
        <dbReference type="Proteomes" id="UP000655225"/>
    </source>
</evidence>
<evidence type="ECO:0000256" key="1">
    <source>
        <dbReference type="PROSITE-ProRule" id="PRU10141"/>
    </source>
</evidence>
<dbReference type="InterPro" id="IPR050823">
    <property type="entry name" value="Plant_Ser_Thr_Prot_Kinase"/>
</dbReference>
<evidence type="ECO:0008006" key="5">
    <source>
        <dbReference type="Google" id="ProtNLM"/>
    </source>
</evidence>
<dbReference type="OrthoDB" id="1412561at2759"/>
<evidence type="ECO:0000256" key="2">
    <source>
        <dbReference type="SAM" id="MobiDB-lite"/>
    </source>
</evidence>
<evidence type="ECO:0000313" key="3">
    <source>
        <dbReference type="EMBL" id="KAF8377444.1"/>
    </source>
</evidence>
<dbReference type="Proteomes" id="UP000655225">
    <property type="component" value="Unassembled WGS sequence"/>
</dbReference>
<protein>
    <recommendedName>
        <fullName evidence="5">DUF4283 domain-containing protein</fullName>
    </recommendedName>
</protein>